<sequence>MALKHFTPIFHVPLLLLLLAFFGTQSVQAQVYSNREVNPNREVVSDSLKQIKYPYVLPILGEKAAQAGYTLPLSAGMSLNYLFQESDVTINNLMIGFNNGPMYNLDDVIRFKNAQARTSAFNFRPDIWILPFLNVYGIIAGSASSTEVDFGVFVPNGTGYTEIIDLQTKADFSGLTAGFGITPTIGIANGWLALDMNFTWTDIDALEEPAFSFVFGPRMGKTFKFSKKSNLAVWVGGFRVKINSGTSGTLPLDALLSGEGALEKIDQGYMRLEEAQNQLDSWWEGLTSAQQRIYQPVYDRSNEAIGRVGEALNALENGLNQIGESTVQYSLDKQQKEMWNFLVGAQYQLNPKWMFRGEVGFLGTRTQVLAGIQYRFGL</sequence>
<accession>A0AAN4W135</accession>
<keyword evidence="1" id="KW-0732">Signal</keyword>
<reference evidence="2 3" key="1">
    <citation type="submission" date="2021-12" db="EMBL/GenBank/DDBJ databases">
        <title>Genome sequencing of bacteria with rrn-lacking chromosome and rrn-plasmid.</title>
        <authorList>
            <person name="Anda M."/>
            <person name="Iwasaki W."/>
        </authorList>
    </citation>
    <scope>NUCLEOTIDE SEQUENCE [LARGE SCALE GENOMIC DNA]</scope>
    <source>
        <strain evidence="2 3">NBRC 15940</strain>
    </source>
</reference>
<feature type="signal peptide" evidence="1">
    <location>
        <begin position="1"/>
        <end position="29"/>
    </location>
</feature>
<comment type="caution">
    <text evidence="2">The sequence shown here is derived from an EMBL/GenBank/DDBJ whole genome shotgun (WGS) entry which is preliminary data.</text>
</comment>
<keyword evidence="3" id="KW-1185">Reference proteome</keyword>
<organism evidence="2 3">
    <name type="scientific">Persicobacter diffluens</name>
    <dbReference type="NCBI Taxonomy" id="981"/>
    <lineage>
        <taxon>Bacteria</taxon>
        <taxon>Pseudomonadati</taxon>
        <taxon>Bacteroidota</taxon>
        <taxon>Cytophagia</taxon>
        <taxon>Cytophagales</taxon>
        <taxon>Persicobacteraceae</taxon>
        <taxon>Persicobacter</taxon>
    </lineage>
</organism>
<evidence type="ECO:0000256" key="1">
    <source>
        <dbReference type="SAM" id="SignalP"/>
    </source>
</evidence>
<name>A0AAN4W135_9BACT</name>
<dbReference type="AlphaFoldDB" id="A0AAN4W135"/>
<dbReference type="Proteomes" id="UP001310022">
    <property type="component" value="Unassembled WGS sequence"/>
</dbReference>
<feature type="chain" id="PRO_5042987526" evidence="1">
    <location>
        <begin position="30"/>
        <end position="378"/>
    </location>
</feature>
<gene>
    <name evidence="2" type="ORF">PEDI_33430</name>
</gene>
<dbReference type="EMBL" id="BQKE01000002">
    <property type="protein sequence ID" value="GJM62791.1"/>
    <property type="molecule type" value="Genomic_DNA"/>
</dbReference>
<evidence type="ECO:0000313" key="2">
    <source>
        <dbReference type="EMBL" id="GJM62791.1"/>
    </source>
</evidence>
<protein>
    <submittedName>
        <fullName evidence="2">Uncharacterized protein</fullName>
    </submittedName>
</protein>
<proteinExistence type="predicted"/>
<dbReference type="RefSeq" id="WP_338238028.1">
    <property type="nucleotide sequence ID" value="NZ_BQKE01000002.1"/>
</dbReference>
<evidence type="ECO:0000313" key="3">
    <source>
        <dbReference type="Proteomes" id="UP001310022"/>
    </source>
</evidence>